<evidence type="ECO:0000256" key="1">
    <source>
        <dbReference type="ARBA" id="ARBA00022679"/>
    </source>
</evidence>
<dbReference type="Pfam" id="PF00696">
    <property type="entry name" value="AA_kinase"/>
    <property type="match status" value="1"/>
</dbReference>
<dbReference type="PANTHER" id="PTHR30602">
    <property type="entry name" value="AMINO-ACID ACETYLTRANSFERASE"/>
    <property type="match status" value="1"/>
</dbReference>
<evidence type="ECO:0000256" key="2">
    <source>
        <dbReference type="ARBA" id="ARBA00023315"/>
    </source>
</evidence>
<dbReference type="InterPro" id="IPR036393">
    <property type="entry name" value="AceGlu_kinase-like_sf"/>
</dbReference>
<dbReference type="Gene3D" id="3.40.1160.10">
    <property type="entry name" value="Acetylglutamate kinase-like"/>
    <property type="match status" value="1"/>
</dbReference>
<dbReference type="Proteomes" id="UP001642464">
    <property type="component" value="Unassembled WGS sequence"/>
</dbReference>
<keyword evidence="2" id="KW-0012">Acyltransferase</keyword>
<protein>
    <submittedName>
        <fullName evidence="5">Amino-acid acetyltransferase (N-acetylglutamate synthase) (AGS) (NAGS)</fullName>
    </submittedName>
</protein>
<feature type="coiled-coil region" evidence="3">
    <location>
        <begin position="56"/>
        <end position="90"/>
    </location>
</feature>
<name>A0ABP0KTE7_9DINO</name>
<dbReference type="PANTHER" id="PTHR30602:SF12">
    <property type="entry name" value="AMINO-ACID ACETYLTRANSFERASE NAGS1, CHLOROPLASTIC-RELATED"/>
    <property type="match status" value="1"/>
</dbReference>
<feature type="domain" description="Aspartate/glutamate/uridylate kinase" evidence="4">
    <location>
        <begin position="172"/>
        <end position="373"/>
    </location>
</feature>
<keyword evidence="6" id="KW-1185">Reference proteome</keyword>
<dbReference type="InterPro" id="IPR001048">
    <property type="entry name" value="Asp/Glu/Uridylate_kinase"/>
</dbReference>
<sequence>MLCAPCGQSTVSLRRICENGAQSVHPQRSQLVSDCLWHHRAGQLCIAALVCRVTQRATPERLVENLQQQISRLEEENRRLRSDAAGAETFEEQQREAQRGLPETGPFVFPKADLPFPLEALRLIPPQQGHVYREAEGDWISLFRNAAPYIAAFRGGTVVVHLPSFILEDDMRETFRGLMEDVAFCSLLGLQMVLVTSIECRLWRRLSGEALPANAVSGTKVGNRLAGIVIDEEAMRCAKQEAGFARVEVESAVTAGFEKRNLSSKGAIGGQSASAGLFSVRGAVSVISSTNFFTASPMGVRDGLDYMYAGVVRSVNVELLQRQLQEGAIVSMTPLGSSPGGEVFYVSSEELAAKVASRLQAIKLVYITKGQCLVDTRQSRIIAGMQAHDARNLLQYLESDKANQNYSEEERRSDWFSNFVRSLRLLVASVSPKGVRRGHLVQAFPGSLLQEFYTTDGSGTCVAQDVYQGLGCATLADATSIMELLADAQDEHLKLEQVEASCASGEFFVWRRDEVVLGCGQLVAHSVSQNAGELVAELRQLCCAAGTFLPNAPALFAYAERAAVLGGAQLLVVLESEDPERNAWFAERGFVSPSSNDKAKSLPPSLQSPRVYIKRLGEDSGEEAEAAIAAYAEEQRMWGGMV</sequence>
<keyword evidence="1" id="KW-0808">Transferase</keyword>
<reference evidence="5 6" key="1">
    <citation type="submission" date="2024-02" db="EMBL/GenBank/DDBJ databases">
        <authorList>
            <person name="Chen Y."/>
            <person name="Shah S."/>
            <person name="Dougan E. K."/>
            <person name="Thang M."/>
            <person name="Chan C."/>
        </authorList>
    </citation>
    <scope>NUCLEOTIDE SEQUENCE [LARGE SCALE GENOMIC DNA]</scope>
</reference>
<evidence type="ECO:0000256" key="3">
    <source>
        <dbReference type="SAM" id="Coils"/>
    </source>
</evidence>
<dbReference type="InterPro" id="IPR010167">
    <property type="entry name" value="NH2A_AcTrfase"/>
</dbReference>
<comment type="caution">
    <text evidence="5">The sequence shown here is derived from an EMBL/GenBank/DDBJ whole genome shotgun (WGS) entry which is preliminary data.</text>
</comment>
<proteinExistence type="predicted"/>
<evidence type="ECO:0000259" key="4">
    <source>
        <dbReference type="Pfam" id="PF00696"/>
    </source>
</evidence>
<keyword evidence="3" id="KW-0175">Coiled coil</keyword>
<accession>A0ABP0KTE7</accession>
<dbReference type="EMBL" id="CAXAMM010012558">
    <property type="protein sequence ID" value="CAK9029214.1"/>
    <property type="molecule type" value="Genomic_DNA"/>
</dbReference>
<evidence type="ECO:0000313" key="6">
    <source>
        <dbReference type="Proteomes" id="UP001642464"/>
    </source>
</evidence>
<evidence type="ECO:0000313" key="5">
    <source>
        <dbReference type="EMBL" id="CAK9029214.1"/>
    </source>
</evidence>
<dbReference type="SUPFAM" id="SSF53633">
    <property type="entry name" value="Carbamate kinase-like"/>
    <property type="match status" value="1"/>
</dbReference>
<organism evidence="5 6">
    <name type="scientific">Durusdinium trenchii</name>
    <dbReference type="NCBI Taxonomy" id="1381693"/>
    <lineage>
        <taxon>Eukaryota</taxon>
        <taxon>Sar</taxon>
        <taxon>Alveolata</taxon>
        <taxon>Dinophyceae</taxon>
        <taxon>Suessiales</taxon>
        <taxon>Symbiodiniaceae</taxon>
        <taxon>Durusdinium</taxon>
    </lineage>
</organism>
<gene>
    <name evidence="5" type="ORF">SCF082_LOCUS18689</name>
</gene>